<dbReference type="Pfam" id="PF10961">
    <property type="entry name" value="SelK_SelG"/>
    <property type="match status" value="1"/>
</dbReference>
<evidence type="ECO:0000256" key="1">
    <source>
        <dbReference type="ARBA" id="ARBA00004167"/>
    </source>
</evidence>
<dbReference type="eggNOG" id="ENOG502S713">
    <property type="taxonomic scope" value="Eukaryota"/>
</dbReference>
<organism evidence="7 8">
    <name type="scientific">Setaria italica</name>
    <name type="common">Foxtail millet</name>
    <name type="synonym">Panicum italicum</name>
    <dbReference type="NCBI Taxonomy" id="4555"/>
    <lineage>
        <taxon>Eukaryota</taxon>
        <taxon>Viridiplantae</taxon>
        <taxon>Streptophyta</taxon>
        <taxon>Embryophyta</taxon>
        <taxon>Tracheophyta</taxon>
        <taxon>Spermatophyta</taxon>
        <taxon>Magnoliopsida</taxon>
        <taxon>Liliopsida</taxon>
        <taxon>Poales</taxon>
        <taxon>Poaceae</taxon>
        <taxon>PACMAD clade</taxon>
        <taxon>Panicoideae</taxon>
        <taxon>Panicodae</taxon>
        <taxon>Paniceae</taxon>
        <taxon>Cenchrinae</taxon>
        <taxon>Setaria</taxon>
    </lineage>
</organism>
<dbReference type="InParanoid" id="K4AJR5"/>
<reference evidence="8" key="1">
    <citation type="journal article" date="2012" name="Nat. Biotechnol.">
        <title>Reference genome sequence of the model plant Setaria.</title>
        <authorList>
            <person name="Bennetzen J.L."/>
            <person name="Schmutz J."/>
            <person name="Wang H."/>
            <person name="Percifield R."/>
            <person name="Hawkins J."/>
            <person name="Pontaroli A.C."/>
            <person name="Estep M."/>
            <person name="Feng L."/>
            <person name="Vaughn J.N."/>
            <person name="Grimwood J."/>
            <person name="Jenkins J."/>
            <person name="Barry K."/>
            <person name="Lindquist E."/>
            <person name="Hellsten U."/>
            <person name="Deshpande S."/>
            <person name="Wang X."/>
            <person name="Wu X."/>
            <person name="Mitros T."/>
            <person name="Triplett J."/>
            <person name="Yang X."/>
            <person name="Ye C.Y."/>
            <person name="Mauro-Herrera M."/>
            <person name="Wang L."/>
            <person name="Li P."/>
            <person name="Sharma M."/>
            <person name="Sharma R."/>
            <person name="Ronald P.C."/>
            <person name="Panaud O."/>
            <person name="Kellogg E.A."/>
            <person name="Brutnell T.P."/>
            <person name="Doust A.N."/>
            <person name="Tuskan G.A."/>
            <person name="Rokhsar D."/>
            <person name="Devos K.M."/>
        </authorList>
    </citation>
    <scope>NUCLEOTIDE SEQUENCE [LARGE SCALE GENOMIC DNA]</scope>
    <source>
        <strain evidence="8">cv. Yugu1</strain>
    </source>
</reference>
<accession>K4AJR5</accession>
<dbReference type="PANTHER" id="PTHR16875:SF0">
    <property type="entry name" value="SELENOPROTEIN K"/>
    <property type="match status" value="1"/>
</dbReference>
<dbReference type="EnsemblPlants" id="KQK91510">
    <property type="protein sequence ID" value="KQK91510"/>
    <property type="gene ID" value="SETIT_039137mg"/>
</dbReference>
<reference evidence="7" key="2">
    <citation type="submission" date="2018-08" db="UniProtKB">
        <authorList>
            <consortium name="EnsemblPlants"/>
        </authorList>
    </citation>
    <scope>IDENTIFICATION</scope>
    <source>
        <strain evidence="7">Yugu1</strain>
    </source>
</reference>
<dbReference type="AlphaFoldDB" id="K4AJR5"/>
<dbReference type="HOGENOM" id="CLU_2352864_0_0_1"/>
<keyword evidence="4" id="KW-1133">Transmembrane helix</keyword>
<evidence type="ECO:0000256" key="5">
    <source>
        <dbReference type="ARBA" id="ARBA00023136"/>
    </source>
</evidence>
<dbReference type="STRING" id="4555.K4AJR5"/>
<feature type="region of interest" description="Disordered" evidence="6">
    <location>
        <begin position="1"/>
        <end position="24"/>
    </location>
</feature>
<keyword evidence="5" id="KW-0472">Membrane</keyword>
<dbReference type="EMBL" id="AGNK02006046">
    <property type="status" value="NOT_ANNOTATED_CDS"/>
    <property type="molecule type" value="Genomic_DNA"/>
</dbReference>
<sequence length="97" mass="10804">FLVRDVSQALSRQPQPTAPAQVEAGASSLVDLDRRSSTASPDRIGLTSKHLCPLAVSTHNEEGVVKDKRTIWRLSIISDFFRAVVNFIRVFFLTMFS</sequence>
<protein>
    <submittedName>
        <fullName evidence="7">Uncharacterized protein</fullName>
    </submittedName>
</protein>
<proteinExistence type="predicted"/>
<dbReference type="PANTHER" id="PTHR16875">
    <property type="entry name" value="SELENOPROTEIN K"/>
    <property type="match status" value="1"/>
</dbReference>
<keyword evidence="3" id="KW-0712">Selenocysteine</keyword>
<keyword evidence="2" id="KW-0812">Transmembrane</keyword>
<comment type="subcellular location">
    <subcellularLocation>
        <location evidence="1">Membrane</location>
        <topology evidence="1">Single-pass membrane protein</topology>
    </subcellularLocation>
</comment>
<dbReference type="Proteomes" id="UP000004995">
    <property type="component" value="Unassembled WGS sequence"/>
</dbReference>
<evidence type="ECO:0000256" key="2">
    <source>
        <dbReference type="ARBA" id="ARBA00022692"/>
    </source>
</evidence>
<evidence type="ECO:0000313" key="8">
    <source>
        <dbReference type="Proteomes" id="UP000004995"/>
    </source>
</evidence>
<dbReference type="GO" id="GO:0016020">
    <property type="term" value="C:membrane"/>
    <property type="evidence" value="ECO:0007669"/>
    <property type="project" value="UniProtKB-SubCell"/>
</dbReference>
<evidence type="ECO:0000256" key="6">
    <source>
        <dbReference type="SAM" id="MobiDB-lite"/>
    </source>
</evidence>
<evidence type="ECO:0000313" key="7">
    <source>
        <dbReference type="EnsemblPlants" id="KQK91510"/>
    </source>
</evidence>
<dbReference type="Gramene" id="KQK91510">
    <property type="protein sequence ID" value="KQK91510"/>
    <property type="gene ID" value="SETIT_039137mg"/>
</dbReference>
<evidence type="ECO:0000256" key="3">
    <source>
        <dbReference type="ARBA" id="ARBA00022933"/>
    </source>
</evidence>
<name>K4AJR5_SETIT</name>
<dbReference type="InterPro" id="IPR024491">
    <property type="entry name" value="Se_SelK/SelG"/>
</dbReference>
<evidence type="ECO:0000256" key="4">
    <source>
        <dbReference type="ARBA" id="ARBA00022989"/>
    </source>
</evidence>
<keyword evidence="8" id="KW-1185">Reference proteome</keyword>